<accession>A0ABN1JWN4</accession>
<evidence type="ECO:0000256" key="2">
    <source>
        <dbReference type="SAM" id="SignalP"/>
    </source>
</evidence>
<keyword evidence="5" id="KW-1185">Reference proteome</keyword>
<feature type="domain" description="Secretion system C-terminal sorting" evidence="3">
    <location>
        <begin position="84"/>
        <end position="149"/>
    </location>
</feature>
<dbReference type="NCBIfam" id="TIGR04183">
    <property type="entry name" value="Por_Secre_tail"/>
    <property type="match status" value="1"/>
</dbReference>
<protein>
    <recommendedName>
        <fullName evidence="3">Secretion system C-terminal sorting domain-containing protein</fullName>
    </recommendedName>
</protein>
<proteinExistence type="predicted"/>
<comment type="caution">
    <text evidence="4">The sequence shown here is derived from an EMBL/GenBank/DDBJ whole genome shotgun (WGS) entry which is preliminary data.</text>
</comment>
<dbReference type="InterPro" id="IPR026444">
    <property type="entry name" value="Secre_tail"/>
</dbReference>
<evidence type="ECO:0000313" key="5">
    <source>
        <dbReference type="Proteomes" id="UP001500736"/>
    </source>
</evidence>
<sequence length="156" mass="17005">MKKLILIVIVLLFNTKIVAQTVTISSGNTANSSQGSVSYTIGQIAYTSNTSSSGSIEQGVQQSYSISETLGTQESAISLKIVAFPNPTTNTLQLKLENDNPDLSYRLVNLLGETISIEKIVSNSTIINMKQKPSATYFLNIYHQSNLIKAFKIIKN</sequence>
<evidence type="ECO:0000256" key="1">
    <source>
        <dbReference type="ARBA" id="ARBA00022729"/>
    </source>
</evidence>
<reference evidence="4 5" key="1">
    <citation type="journal article" date="2019" name="Int. J. Syst. Evol. Microbiol.">
        <title>The Global Catalogue of Microorganisms (GCM) 10K type strain sequencing project: providing services to taxonomists for standard genome sequencing and annotation.</title>
        <authorList>
            <consortium name="The Broad Institute Genomics Platform"/>
            <consortium name="The Broad Institute Genome Sequencing Center for Infectious Disease"/>
            <person name="Wu L."/>
            <person name="Ma J."/>
        </authorList>
    </citation>
    <scope>NUCLEOTIDE SEQUENCE [LARGE SCALE GENOMIC DNA]</scope>
    <source>
        <strain evidence="4 5">JCM 15976</strain>
    </source>
</reference>
<name>A0ABN1JWN4_9FLAO</name>
<dbReference type="Proteomes" id="UP001500736">
    <property type="component" value="Unassembled WGS sequence"/>
</dbReference>
<organism evidence="4 5">
    <name type="scientific">Gaetbulibacter jejuensis</name>
    <dbReference type="NCBI Taxonomy" id="584607"/>
    <lineage>
        <taxon>Bacteria</taxon>
        <taxon>Pseudomonadati</taxon>
        <taxon>Bacteroidota</taxon>
        <taxon>Flavobacteriia</taxon>
        <taxon>Flavobacteriales</taxon>
        <taxon>Flavobacteriaceae</taxon>
        <taxon>Gaetbulibacter</taxon>
    </lineage>
</organism>
<feature type="signal peptide" evidence="2">
    <location>
        <begin position="1"/>
        <end position="19"/>
    </location>
</feature>
<gene>
    <name evidence="4" type="ORF">GCM10009431_26460</name>
</gene>
<evidence type="ECO:0000313" key="4">
    <source>
        <dbReference type="EMBL" id="GAA0748189.1"/>
    </source>
</evidence>
<dbReference type="Pfam" id="PF18962">
    <property type="entry name" value="Por_Secre_tail"/>
    <property type="match status" value="1"/>
</dbReference>
<dbReference type="RefSeq" id="WP_343799005.1">
    <property type="nucleotide sequence ID" value="NZ_BAAAGF010000004.1"/>
</dbReference>
<keyword evidence="1 2" id="KW-0732">Signal</keyword>
<dbReference type="EMBL" id="BAAAGF010000004">
    <property type="protein sequence ID" value="GAA0748189.1"/>
    <property type="molecule type" value="Genomic_DNA"/>
</dbReference>
<evidence type="ECO:0000259" key="3">
    <source>
        <dbReference type="Pfam" id="PF18962"/>
    </source>
</evidence>
<feature type="chain" id="PRO_5047355274" description="Secretion system C-terminal sorting domain-containing protein" evidence="2">
    <location>
        <begin position="20"/>
        <end position="156"/>
    </location>
</feature>